<keyword evidence="1" id="KW-0963">Cytoplasm</keyword>
<organism evidence="3">
    <name type="scientific">Paulinella chromatophora</name>
    <dbReference type="NCBI Taxonomy" id="39717"/>
    <lineage>
        <taxon>Eukaryota</taxon>
        <taxon>Sar</taxon>
        <taxon>Rhizaria</taxon>
        <taxon>Cercozoa</taxon>
        <taxon>Imbricatea</taxon>
        <taxon>Silicofilosea</taxon>
        <taxon>Euglyphida</taxon>
        <taxon>Paulinellidae</taxon>
        <taxon>Paulinella</taxon>
    </lineage>
</organism>
<dbReference type="PIRSF" id="PIRSF001357">
    <property type="entry name" value="DeoC"/>
    <property type="match status" value="1"/>
</dbReference>
<dbReference type="PANTHER" id="PTHR10889">
    <property type="entry name" value="DEOXYRIBOSE-PHOSPHATE ALDOLASE"/>
    <property type="match status" value="1"/>
</dbReference>
<dbReference type="GeneID" id="6481245"/>
<dbReference type="InterPro" id="IPR011343">
    <property type="entry name" value="DeoC"/>
</dbReference>
<dbReference type="SMART" id="SM01133">
    <property type="entry name" value="DeoC"/>
    <property type="match status" value="1"/>
</dbReference>
<dbReference type="GO" id="GO:0009264">
    <property type="term" value="P:deoxyribonucleotide catabolic process"/>
    <property type="evidence" value="ECO:0007669"/>
    <property type="project" value="InterPro"/>
</dbReference>
<dbReference type="RefSeq" id="YP_002049343.1">
    <property type="nucleotide sequence ID" value="NC_011087.1"/>
</dbReference>
<dbReference type="InterPro" id="IPR013785">
    <property type="entry name" value="Aldolase_TIM"/>
</dbReference>
<proteinExistence type="predicted"/>
<accession>B1X5B4</accession>
<dbReference type="GO" id="GO:0004139">
    <property type="term" value="F:deoxyribose-phosphate aldolase activity"/>
    <property type="evidence" value="ECO:0007669"/>
    <property type="project" value="InterPro"/>
</dbReference>
<keyword evidence="2" id="KW-0704">Schiff base</keyword>
<protein>
    <submittedName>
        <fullName evidence="3">Putative deoxyribose-phosphate aldolase (DeoC)</fullName>
    </submittedName>
</protein>
<dbReference type="SUPFAM" id="SSF51569">
    <property type="entry name" value="Aldolase"/>
    <property type="match status" value="1"/>
</dbReference>
<keyword evidence="3" id="KW-0934">Plastid</keyword>
<dbReference type="AlphaFoldDB" id="B1X5B4"/>
<gene>
    <name evidence="3" type="primary">deoC</name>
    <name evidence="3" type="ordered locus">PCC_0718</name>
</gene>
<dbReference type="PANTHER" id="PTHR10889:SF1">
    <property type="entry name" value="DEOXYRIBOSE-PHOSPHATE ALDOLASE"/>
    <property type="match status" value="1"/>
</dbReference>
<evidence type="ECO:0000313" key="3">
    <source>
        <dbReference type="EMBL" id="ACB43133.1"/>
    </source>
</evidence>
<geneLocation type="organellar chromatophore" evidence="3"/>
<feature type="active site" description="Proton donor/acceptor" evidence="2">
    <location>
        <position position="183"/>
    </location>
</feature>
<feature type="active site" description="Schiff-base intermediate with acetaldehyde" evidence="2">
    <location>
        <position position="155"/>
    </location>
</feature>
<evidence type="ECO:0000256" key="2">
    <source>
        <dbReference type="PIRSR" id="PIRSR001357-50"/>
    </source>
</evidence>
<dbReference type="GO" id="GO:0046386">
    <property type="term" value="P:deoxyribose phosphate catabolic process"/>
    <property type="evidence" value="ECO:0007669"/>
    <property type="project" value="UniProtKB-UniPathway"/>
</dbReference>
<dbReference type="NCBIfam" id="TIGR00126">
    <property type="entry name" value="deoC"/>
    <property type="match status" value="1"/>
</dbReference>
<dbReference type="CDD" id="cd00959">
    <property type="entry name" value="DeoC"/>
    <property type="match status" value="1"/>
</dbReference>
<reference evidence="3" key="2">
    <citation type="journal article" date="2008" name="Curr. Biol.">
        <title>Chromatophore genome sequence of Paulinella sheds light on acquisition of photosynthesis by eukaryotes.</title>
        <authorList>
            <person name="Nowack E.C.M."/>
            <person name="Melkonian M."/>
            <person name="Gloeckner G."/>
        </authorList>
    </citation>
    <scope>NUCLEOTIDE SEQUENCE [LARGE SCALE GENOMIC DNA]</scope>
</reference>
<dbReference type="InterPro" id="IPR002915">
    <property type="entry name" value="DeoC/FbaB/LacD_aldolase"/>
</dbReference>
<sequence length="229" mass="24409">MARNLPDIAPFIENAILDPIVNKSRIEQVCDQSRYFGFAGVCVASRDVPIAREQLGNKGKVKLISMISFPFGSVSRDIKQAEAEWAASEGAEELDMVPNFSALINGQINSFAEEIAAICSIGLPVKVILEVSRLEGQLLALAVEASIDAGASFLKTGSGFGPPVTNEQVKHLFSLAKGRAGIKAVGGIIDLSTAISLLEAGANRLGTSRGMELMKALRNDSPIKTFNYE</sequence>
<dbReference type="UniPathway" id="UPA00002">
    <property type="reaction ID" value="UER00468"/>
</dbReference>
<reference evidence="3" key="1">
    <citation type="submission" date="2007-08" db="EMBL/GenBank/DDBJ databases">
        <authorList>
            <person name="Gloeckner G."/>
            <person name="Nowack E."/>
            <person name="Melkonian M."/>
        </authorList>
    </citation>
    <scope>NUCLEOTIDE SEQUENCE</scope>
</reference>
<dbReference type="GO" id="GO:0016052">
    <property type="term" value="P:carbohydrate catabolic process"/>
    <property type="evidence" value="ECO:0007669"/>
    <property type="project" value="TreeGrafter"/>
</dbReference>
<dbReference type="GO" id="GO:0005737">
    <property type="term" value="C:cytoplasm"/>
    <property type="evidence" value="ECO:0007669"/>
    <property type="project" value="InterPro"/>
</dbReference>
<name>B1X5B4_PAUCH</name>
<dbReference type="Gene3D" id="3.20.20.70">
    <property type="entry name" value="Aldolase class I"/>
    <property type="match status" value="1"/>
</dbReference>
<dbReference type="EMBL" id="CP000815">
    <property type="protein sequence ID" value="ACB43133.1"/>
    <property type="molecule type" value="Genomic_DNA"/>
</dbReference>
<evidence type="ECO:0000256" key="1">
    <source>
        <dbReference type="ARBA" id="ARBA00022490"/>
    </source>
</evidence>